<keyword evidence="3" id="KW-1185">Reference proteome</keyword>
<evidence type="ECO:0000256" key="1">
    <source>
        <dbReference type="SAM" id="MobiDB-lite"/>
    </source>
</evidence>
<feature type="compositionally biased region" description="Low complexity" evidence="1">
    <location>
        <begin position="120"/>
        <end position="133"/>
    </location>
</feature>
<evidence type="ECO:0000313" key="3">
    <source>
        <dbReference type="Proteomes" id="UP000279236"/>
    </source>
</evidence>
<protein>
    <submittedName>
        <fullName evidence="2">Uncharacterized protein</fullName>
    </submittedName>
</protein>
<evidence type="ECO:0000313" key="2">
    <source>
        <dbReference type="EMBL" id="RSH86308.1"/>
    </source>
</evidence>
<dbReference type="AlphaFoldDB" id="A0A427Y5E7"/>
<proteinExistence type="predicted"/>
<dbReference type="GeneID" id="39589093"/>
<dbReference type="Proteomes" id="UP000279236">
    <property type="component" value="Unassembled WGS sequence"/>
</dbReference>
<name>A0A427Y5E7_9TREE</name>
<feature type="compositionally biased region" description="Basic and acidic residues" evidence="1">
    <location>
        <begin position="331"/>
        <end position="343"/>
    </location>
</feature>
<reference evidence="2 3" key="1">
    <citation type="submission" date="2018-11" db="EMBL/GenBank/DDBJ databases">
        <title>Genome sequence of Apiotrichum porosum DSM 27194.</title>
        <authorList>
            <person name="Aliyu H."/>
            <person name="Gorte O."/>
            <person name="Ochsenreither K."/>
        </authorList>
    </citation>
    <scope>NUCLEOTIDE SEQUENCE [LARGE SCALE GENOMIC DNA]</scope>
    <source>
        <strain evidence="2 3">DSM 27194</strain>
    </source>
</reference>
<feature type="region of interest" description="Disordered" evidence="1">
    <location>
        <begin position="328"/>
        <end position="355"/>
    </location>
</feature>
<feature type="compositionally biased region" description="Basic and acidic residues" evidence="1">
    <location>
        <begin position="181"/>
        <end position="198"/>
    </location>
</feature>
<feature type="region of interest" description="Disordered" evidence="1">
    <location>
        <begin position="101"/>
        <end position="315"/>
    </location>
</feature>
<feature type="compositionally biased region" description="Low complexity" evidence="1">
    <location>
        <begin position="262"/>
        <end position="272"/>
    </location>
</feature>
<dbReference type="EMBL" id="RSCE01000002">
    <property type="protein sequence ID" value="RSH86308.1"/>
    <property type="molecule type" value="Genomic_DNA"/>
</dbReference>
<gene>
    <name evidence="2" type="ORF">EHS24_004550</name>
</gene>
<organism evidence="2 3">
    <name type="scientific">Apiotrichum porosum</name>
    <dbReference type="NCBI Taxonomy" id="105984"/>
    <lineage>
        <taxon>Eukaryota</taxon>
        <taxon>Fungi</taxon>
        <taxon>Dikarya</taxon>
        <taxon>Basidiomycota</taxon>
        <taxon>Agaricomycotina</taxon>
        <taxon>Tremellomycetes</taxon>
        <taxon>Trichosporonales</taxon>
        <taxon>Trichosporonaceae</taxon>
        <taxon>Apiotrichum</taxon>
    </lineage>
</organism>
<feature type="compositionally biased region" description="Basic residues" evidence="1">
    <location>
        <begin position="169"/>
        <end position="180"/>
    </location>
</feature>
<comment type="caution">
    <text evidence="2">The sequence shown here is derived from an EMBL/GenBank/DDBJ whole genome shotgun (WGS) entry which is preliminary data.</text>
</comment>
<sequence length="418" mass="47090">MTSRELTTEEHLALGIQRAPTWTESRPLYIWPYPCHMCADGLCVIEPLLTGDTDQLVDIPKRCQRCGRHDQSGCSILTGSRNKQYLCEGGGSFSVVTVPFTSDQRQSRDMRQTGQPSPSPSRNNPSPRIPDSNDLLRRLSLAPTPRAHTMNNDCYRPYRVENDEDEGRRPRRGRRAQQRKAQRDREPSSWFRGHDVYRPDAMSRPQSPAQHQRAAQDHGWPQRHPSGDIRASSNPTIAADHLPALPGREGTASTESNRSERTSTSSSMGTGNRSRDDMASASGQLDTEYPPDANGTHAELQSGASPQPATLPPIQDRQTKGYACDALSADNEGRKRPRVHDEQEGNAWGNPEQSRFSRRIKELEEQLKRKNAAIHSLESENGRLKSDRERVKRLERENANLKDEVIDLQRQILRGSRL</sequence>
<accession>A0A427Y5E7</accession>
<dbReference type="RefSeq" id="XP_028479093.1">
    <property type="nucleotide sequence ID" value="XM_028620121.1"/>
</dbReference>